<keyword evidence="1" id="KW-0812">Transmembrane</keyword>
<keyword evidence="1" id="KW-0472">Membrane</keyword>
<reference evidence="2 3" key="1">
    <citation type="submission" date="2021-04" db="EMBL/GenBank/DDBJ databases">
        <title>Whole-genome sequencing of Saccharopolyspora endophytica KCTC 19397.</title>
        <authorList>
            <person name="Ay H."/>
            <person name="Saygin H."/>
            <person name="Sahin N."/>
        </authorList>
    </citation>
    <scope>NUCLEOTIDE SEQUENCE [LARGE SCALE GENOMIC DNA]</scope>
    <source>
        <strain evidence="2 3">KCTC 19397</strain>
    </source>
</reference>
<comment type="caution">
    <text evidence="2">The sequence shown here is derived from an EMBL/GenBank/DDBJ whole genome shotgun (WGS) entry which is preliminary data.</text>
</comment>
<name>A0ABS5DE91_9PSEU</name>
<gene>
    <name evidence="2" type="ORF">KBO27_11690</name>
</gene>
<dbReference type="RefSeq" id="WP_210970010.1">
    <property type="nucleotide sequence ID" value="NZ_JAGPXE010000004.1"/>
</dbReference>
<feature type="transmembrane region" description="Helical" evidence="1">
    <location>
        <begin position="50"/>
        <end position="72"/>
    </location>
</feature>
<protein>
    <submittedName>
        <fullName evidence="2">Uncharacterized protein</fullName>
    </submittedName>
</protein>
<dbReference type="Proteomes" id="UP000674084">
    <property type="component" value="Unassembled WGS sequence"/>
</dbReference>
<sequence length="89" mass="9575">MLESFLNHGARGVLMLVGLAGLLLLASVMVTRRAVLPAVLFSLQTLGRALLRVLAAAEPRLISGLYLLIHVLQHLRDVAARRARKAVAA</sequence>
<evidence type="ECO:0000256" key="1">
    <source>
        <dbReference type="SAM" id="Phobius"/>
    </source>
</evidence>
<organism evidence="2 3">
    <name type="scientific">Saccharopolyspora endophytica</name>
    <dbReference type="NCBI Taxonomy" id="543886"/>
    <lineage>
        <taxon>Bacteria</taxon>
        <taxon>Bacillati</taxon>
        <taxon>Actinomycetota</taxon>
        <taxon>Actinomycetes</taxon>
        <taxon>Pseudonocardiales</taxon>
        <taxon>Pseudonocardiaceae</taxon>
        <taxon>Saccharopolyspora</taxon>
    </lineage>
</organism>
<accession>A0ABS5DE91</accession>
<keyword evidence="3" id="KW-1185">Reference proteome</keyword>
<feature type="transmembrane region" description="Helical" evidence="1">
    <location>
        <begin position="12"/>
        <end position="30"/>
    </location>
</feature>
<proteinExistence type="predicted"/>
<dbReference type="EMBL" id="JAGPXE010000004">
    <property type="protein sequence ID" value="MBQ0924608.1"/>
    <property type="molecule type" value="Genomic_DNA"/>
</dbReference>
<evidence type="ECO:0000313" key="3">
    <source>
        <dbReference type="Proteomes" id="UP000674084"/>
    </source>
</evidence>
<evidence type="ECO:0000313" key="2">
    <source>
        <dbReference type="EMBL" id="MBQ0924608.1"/>
    </source>
</evidence>
<keyword evidence="1" id="KW-1133">Transmembrane helix</keyword>